<sequence>MHNAAPVINSCFTVRSSYCLPPVCFFMSSNVIHTRAKDNICMCKPALCLSPWSIIIPLNWIQRGRDYQKSLLLHHFSSEARSAQTPRSRGCKADISSQH</sequence>
<accession>A0ABV0SJP5</accession>
<name>A0ABV0SJP5_9TELE</name>
<dbReference type="EMBL" id="JAHRIQ010000612">
    <property type="protein sequence ID" value="MEQ2220773.1"/>
    <property type="molecule type" value="Genomic_DNA"/>
</dbReference>
<gene>
    <name evidence="1" type="ORF">ILYODFUR_008921</name>
</gene>
<reference evidence="1 2" key="1">
    <citation type="submission" date="2021-06" db="EMBL/GenBank/DDBJ databases">
        <authorList>
            <person name="Palmer J.M."/>
        </authorList>
    </citation>
    <scope>NUCLEOTIDE SEQUENCE [LARGE SCALE GENOMIC DNA]</scope>
    <source>
        <strain evidence="2">if_2019</strain>
        <tissue evidence="1">Muscle</tissue>
    </source>
</reference>
<proteinExistence type="predicted"/>
<organism evidence="1 2">
    <name type="scientific">Ilyodon furcidens</name>
    <name type="common">goldbreast splitfin</name>
    <dbReference type="NCBI Taxonomy" id="33524"/>
    <lineage>
        <taxon>Eukaryota</taxon>
        <taxon>Metazoa</taxon>
        <taxon>Chordata</taxon>
        <taxon>Craniata</taxon>
        <taxon>Vertebrata</taxon>
        <taxon>Euteleostomi</taxon>
        <taxon>Actinopterygii</taxon>
        <taxon>Neopterygii</taxon>
        <taxon>Teleostei</taxon>
        <taxon>Neoteleostei</taxon>
        <taxon>Acanthomorphata</taxon>
        <taxon>Ovalentaria</taxon>
        <taxon>Atherinomorphae</taxon>
        <taxon>Cyprinodontiformes</taxon>
        <taxon>Goodeidae</taxon>
        <taxon>Ilyodon</taxon>
    </lineage>
</organism>
<evidence type="ECO:0000313" key="1">
    <source>
        <dbReference type="EMBL" id="MEQ2220773.1"/>
    </source>
</evidence>
<keyword evidence="2" id="KW-1185">Reference proteome</keyword>
<evidence type="ECO:0000313" key="2">
    <source>
        <dbReference type="Proteomes" id="UP001482620"/>
    </source>
</evidence>
<protein>
    <submittedName>
        <fullName evidence="1">Uncharacterized protein</fullName>
    </submittedName>
</protein>
<dbReference type="Proteomes" id="UP001482620">
    <property type="component" value="Unassembled WGS sequence"/>
</dbReference>
<comment type="caution">
    <text evidence="1">The sequence shown here is derived from an EMBL/GenBank/DDBJ whole genome shotgun (WGS) entry which is preliminary data.</text>
</comment>